<dbReference type="KEGG" id="cbab:SMCB_2263"/>
<dbReference type="NCBIfam" id="TIGR03725">
    <property type="entry name" value="T6A_YeaZ"/>
    <property type="match status" value="1"/>
</dbReference>
<dbReference type="GO" id="GO:0002949">
    <property type="term" value="P:tRNA threonylcarbamoyladenosine modification"/>
    <property type="evidence" value="ECO:0007669"/>
    <property type="project" value="InterPro"/>
</dbReference>
<dbReference type="InterPro" id="IPR022496">
    <property type="entry name" value="T6A_TsaB"/>
</dbReference>
<sequence length="340" mass="35235">MNPTSPALPPRPLYAAQRVLAIETSTERLSVALGAAGAQPLAQYQGEGGAQASALLIPCLLGLLDEVGWRLDELDAIAFGQGPGAFTGLRTACAVVQGLALAARPGGVPVLPIGTLLALADEGWHAGCALGLGGDQPRPTRLVAALDARMGELYVAELRWQPATQLSVPDFAGTPGAPSTCDTFDALGGPGAPSALAGWRMQGAPRLCAPEALPLEWLQGAEAEPTWLLSNALATYAERLPLAWRAVPQVPAWPSAAALLRLAGWHWAAGLAVPAAEAQPLYVRDQVALTTAERAALQAQRATEALAEQAAQAAQAGQMAQTVHSEPERLPLKLSGQRQP</sequence>
<dbReference type="EMBL" id="AP014569">
    <property type="protein sequence ID" value="BAO84491.1"/>
    <property type="molecule type" value="Genomic_DNA"/>
</dbReference>
<feature type="domain" description="Gcp-like" evidence="2">
    <location>
        <begin position="54"/>
        <end position="157"/>
    </location>
</feature>
<gene>
    <name evidence="3" type="ORF">SMCB_2263</name>
</gene>
<name>A0A060NPJ5_9BURK</name>
<dbReference type="InterPro" id="IPR043129">
    <property type="entry name" value="ATPase_NBD"/>
</dbReference>
<dbReference type="GO" id="GO:0006508">
    <property type="term" value="P:proteolysis"/>
    <property type="evidence" value="ECO:0007669"/>
    <property type="project" value="UniProtKB-KW"/>
</dbReference>
<dbReference type="GO" id="GO:0008233">
    <property type="term" value="F:peptidase activity"/>
    <property type="evidence" value="ECO:0007669"/>
    <property type="project" value="UniProtKB-KW"/>
</dbReference>
<proteinExistence type="predicted"/>
<dbReference type="AlphaFoldDB" id="A0A060NPJ5"/>
<evidence type="ECO:0000256" key="1">
    <source>
        <dbReference type="SAM" id="MobiDB-lite"/>
    </source>
</evidence>
<dbReference type="SUPFAM" id="SSF53067">
    <property type="entry name" value="Actin-like ATPase domain"/>
    <property type="match status" value="2"/>
</dbReference>
<dbReference type="OrthoDB" id="9809995at2"/>
<dbReference type="Gene3D" id="3.30.420.40">
    <property type="match status" value="2"/>
</dbReference>
<reference evidence="3 4" key="1">
    <citation type="journal article" date="2014" name="Nat. Commun.">
        <title>Physiological and genomic features of highly alkaliphilic hydrogen-utilizing Betaproteobacteria from a continental serpentinizing site.</title>
        <authorList>
            <person name="Suzuki S."/>
            <person name="Kuenen J.G."/>
            <person name="Schipper K."/>
            <person name="van der Velde S."/>
            <person name="Ishii S."/>
            <person name="Wu A."/>
            <person name="Sorokin D.Y."/>
            <person name="Tenney A."/>
            <person name="Meng X.Y."/>
            <person name="Morrill P.L."/>
            <person name="Kamagata Y."/>
            <person name="Muyzer G."/>
            <person name="Nealson K.H."/>
        </authorList>
    </citation>
    <scope>NUCLEOTIDE SEQUENCE [LARGE SCALE GENOMIC DNA]</scope>
    <source>
        <strain evidence="3 4">B1</strain>
    </source>
</reference>
<dbReference type="Proteomes" id="UP000066014">
    <property type="component" value="Chromosome"/>
</dbReference>
<accession>A0A060NPJ5</accession>
<keyword evidence="3" id="KW-0645">Protease</keyword>
<evidence type="ECO:0000259" key="2">
    <source>
        <dbReference type="Pfam" id="PF00814"/>
    </source>
</evidence>
<keyword evidence="4" id="KW-1185">Reference proteome</keyword>
<dbReference type="RefSeq" id="WP_052468519.1">
    <property type="nucleotide sequence ID" value="NZ_AP014569.1"/>
</dbReference>
<dbReference type="STRING" id="1458426.SMCB_2263"/>
<keyword evidence="3" id="KW-0378">Hydrolase</keyword>
<protein>
    <submittedName>
        <fullName evidence="3">Inactive homolog of metal-dependent protease, putative molecular chaperone</fullName>
    </submittedName>
</protein>
<dbReference type="InterPro" id="IPR000905">
    <property type="entry name" value="Gcp-like_dom"/>
</dbReference>
<evidence type="ECO:0000313" key="3">
    <source>
        <dbReference type="EMBL" id="BAO84491.1"/>
    </source>
</evidence>
<evidence type="ECO:0000313" key="4">
    <source>
        <dbReference type="Proteomes" id="UP000066014"/>
    </source>
</evidence>
<dbReference type="HOGENOM" id="CLU_064886_2_1_4"/>
<organism evidence="3 4">
    <name type="scientific">Serpentinimonas maccroryi</name>
    <dbReference type="NCBI Taxonomy" id="1458426"/>
    <lineage>
        <taxon>Bacteria</taxon>
        <taxon>Pseudomonadati</taxon>
        <taxon>Pseudomonadota</taxon>
        <taxon>Betaproteobacteria</taxon>
        <taxon>Burkholderiales</taxon>
        <taxon>Comamonadaceae</taxon>
        <taxon>Serpentinimonas</taxon>
    </lineage>
</organism>
<dbReference type="Pfam" id="PF00814">
    <property type="entry name" value="TsaD"/>
    <property type="match status" value="1"/>
</dbReference>
<feature type="region of interest" description="Disordered" evidence="1">
    <location>
        <begin position="315"/>
        <end position="340"/>
    </location>
</feature>